<reference evidence="6" key="1">
    <citation type="submission" date="2022-10" db="EMBL/GenBank/DDBJ databases">
        <title>The complete genomes of actinobacterial strains from the NBC collection.</title>
        <authorList>
            <person name="Joergensen T.S."/>
            <person name="Alvarez Arevalo M."/>
            <person name="Sterndorff E.B."/>
            <person name="Faurdal D."/>
            <person name="Vuksanovic O."/>
            <person name="Mourched A.-S."/>
            <person name="Charusanti P."/>
            <person name="Shaw S."/>
            <person name="Blin K."/>
            <person name="Weber T."/>
        </authorList>
    </citation>
    <scope>NUCLEOTIDE SEQUENCE</scope>
    <source>
        <strain evidence="6">NBC_00148</strain>
    </source>
</reference>
<organism evidence="6">
    <name type="scientific">Streptomyces sp. NBC_00148</name>
    <dbReference type="NCBI Taxonomy" id="2903626"/>
    <lineage>
        <taxon>Bacteria</taxon>
        <taxon>Bacillati</taxon>
        <taxon>Actinomycetota</taxon>
        <taxon>Actinomycetes</taxon>
        <taxon>Kitasatosporales</taxon>
        <taxon>Streptomycetaceae</taxon>
        <taxon>Streptomyces</taxon>
    </lineage>
</organism>
<dbReference type="InterPro" id="IPR001647">
    <property type="entry name" value="HTH_TetR"/>
</dbReference>
<keyword evidence="3" id="KW-0804">Transcription</keyword>
<evidence type="ECO:0000256" key="2">
    <source>
        <dbReference type="ARBA" id="ARBA00023125"/>
    </source>
</evidence>
<dbReference type="InterPro" id="IPR036271">
    <property type="entry name" value="Tet_transcr_reg_TetR-rel_C_sf"/>
</dbReference>
<dbReference type="AlphaFoldDB" id="A0AAU1M2W6"/>
<keyword evidence="2 4" id="KW-0238">DNA-binding</keyword>
<dbReference type="GO" id="GO:0003700">
    <property type="term" value="F:DNA-binding transcription factor activity"/>
    <property type="evidence" value="ECO:0007669"/>
    <property type="project" value="TreeGrafter"/>
</dbReference>
<gene>
    <name evidence="6" type="ORF">OG222_34770</name>
</gene>
<evidence type="ECO:0000256" key="1">
    <source>
        <dbReference type="ARBA" id="ARBA00023015"/>
    </source>
</evidence>
<keyword evidence="1" id="KW-0805">Transcription regulation</keyword>
<evidence type="ECO:0000256" key="3">
    <source>
        <dbReference type="ARBA" id="ARBA00023163"/>
    </source>
</evidence>
<dbReference type="PANTHER" id="PTHR30055">
    <property type="entry name" value="HTH-TYPE TRANSCRIPTIONAL REGULATOR RUTR"/>
    <property type="match status" value="1"/>
</dbReference>
<dbReference type="EMBL" id="CP108169">
    <property type="protein sequence ID" value="WTQ77990.1"/>
    <property type="molecule type" value="Genomic_DNA"/>
</dbReference>
<sequence>MSVTRPQTVRRPRVTEDRAADLLSVALELLREVGYEALTMDAVAARGRCSKATLYRLWGGKPQMVASALRAARPVETAAVDTGTLRGDLVALARLAGGQVAQDTPLIAALAHAALHDPELAEALQESLLTPDELGVFVERAIGRGELPESPAAARFLPQMFFAGCFTRHLFENTFADADYIVEYIDAVIMPALTGATR</sequence>
<protein>
    <submittedName>
        <fullName evidence="6">TetR/AcrR family transcriptional regulator</fullName>
    </submittedName>
</protein>
<dbReference type="SUPFAM" id="SSF46689">
    <property type="entry name" value="Homeodomain-like"/>
    <property type="match status" value="1"/>
</dbReference>
<feature type="DNA-binding region" description="H-T-H motif" evidence="4">
    <location>
        <begin position="39"/>
        <end position="58"/>
    </location>
</feature>
<dbReference type="InterPro" id="IPR009057">
    <property type="entry name" value="Homeodomain-like_sf"/>
</dbReference>
<dbReference type="Pfam" id="PF00440">
    <property type="entry name" value="TetR_N"/>
    <property type="match status" value="1"/>
</dbReference>
<dbReference type="SUPFAM" id="SSF48498">
    <property type="entry name" value="Tetracyclin repressor-like, C-terminal domain"/>
    <property type="match status" value="1"/>
</dbReference>
<dbReference type="Pfam" id="PF16859">
    <property type="entry name" value="TetR_C_11"/>
    <property type="match status" value="1"/>
</dbReference>
<dbReference type="InterPro" id="IPR050109">
    <property type="entry name" value="HTH-type_TetR-like_transc_reg"/>
</dbReference>
<name>A0AAU1M2W6_9ACTN</name>
<evidence type="ECO:0000259" key="5">
    <source>
        <dbReference type="PROSITE" id="PS50977"/>
    </source>
</evidence>
<evidence type="ECO:0000256" key="4">
    <source>
        <dbReference type="PROSITE-ProRule" id="PRU00335"/>
    </source>
</evidence>
<dbReference type="PANTHER" id="PTHR30055:SF149">
    <property type="entry name" value="TETR-FAMILY TRANSCRIPTIONAL REGULATOR"/>
    <property type="match status" value="1"/>
</dbReference>
<dbReference type="GO" id="GO:0000976">
    <property type="term" value="F:transcription cis-regulatory region binding"/>
    <property type="evidence" value="ECO:0007669"/>
    <property type="project" value="TreeGrafter"/>
</dbReference>
<dbReference type="Gene3D" id="1.10.357.10">
    <property type="entry name" value="Tetracycline Repressor, domain 2"/>
    <property type="match status" value="1"/>
</dbReference>
<accession>A0AAU1M2W6</accession>
<proteinExistence type="predicted"/>
<feature type="domain" description="HTH tetR-type" evidence="5">
    <location>
        <begin position="16"/>
        <end position="76"/>
    </location>
</feature>
<dbReference type="PROSITE" id="PS50977">
    <property type="entry name" value="HTH_TETR_2"/>
    <property type="match status" value="1"/>
</dbReference>
<dbReference type="InterPro" id="IPR011075">
    <property type="entry name" value="TetR_C"/>
</dbReference>
<evidence type="ECO:0000313" key="6">
    <source>
        <dbReference type="EMBL" id="WTQ77990.1"/>
    </source>
</evidence>
<dbReference type="Gene3D" id="1.10.10.60">
    <property type="entry name" value="Homeodomain-like"/>
    <property type="match status" value="1"/>
</dbReference>